<dbReference type="Proteomes" id="UP000215506">
    <property type="component" value="Unassembled WGS sequence"/>
</dbReference>
<organism evidence="1 2">
    <name type="scientific">Nocardia cerradoensis</name>
    <dbReference type="NCBI Taxonomy" id="85688"/>
    <lineage>
        <taxon>Bacteria</taxon>
        <taxon>Bacillati</taxon>
        <taxon>Actinomycetota</taxon>
        <taxon>Actinomycetes</taxon>
        <taxon>Mycobacteriales</taxon>
        <taxon>Nocardiaceae</taxon>
        <taxon>Nocardia</taxon>
    </lineage>
</organism>
<dbReference type="EMBL" id="NGAF01000027">
    <property type="protein sequence ID" value="OXR40752.1"/>
    <property type="molecule type" value="Genomic_DNA"/>
</dbReference>
<evidence type="ECO:0000313" key="1">
    <source>
        <dbReference type="EMBL" id="OXR40752.1"/>
    </source>
</evidence>
<gene>
    <name evidence="1" type="ORF">B7C42_07176</name>
</gene>
<name>A0A231GW04_9NOCA</name>
<keyword evidence="2" id="KW-1185">Reference proteome</keyword>
<sequence>MSEFRIDDIFRVSFRPNPIIVGRTDDMFSVGDQVELLKRDGSTVRGVLEGIEIHRSPSGQYSFVFSREISERAEPGDIVRTV</sequence>
<comment type="caution">
    <text evidence="1">The sequence shown here is derived from an EMBL/GenBank/DDBJ whole genome shotgun (WGS) entry which is preliminary data.</text>
</comment>
<proteinExistence type="predicted"/>
<accession>A0A231GW04</accession>
<dbReference type="AlphaFoldDB" id="A0A231GW04"/>
<evidence type="ECO:0000313" key="2">
    <source>
        <dbReference type="Proteomes" id="UP000215506"/>
    </source>
</evidence>
<protein>
    <submittedName>
        <fullName evidence="1">Uncharacterized protein</fullName>
    </submittedName>
</protein>
<reference evidence="1 2" key="1">
    <citation type="submission" date="2017-07" db="EMBL/GenBank/DDBJ databases">
        <title>First draft Genome Sequence of Nocardia cerradoensis isolated from human infection.</title>
        <authorList>
            <person name="Carrasco G."/>
        </authorList>
    </citation>
    <scope>NUCLEOTIDE SEQUENCE [LARGE SCALE GENOMIC DNA]</scope>
    <source>
        <strain evidence="1 2">CNM20130759</strain>
    </source>
</reference>